<evidence type="ECO:0000313" key="11">
    <source>
        <dbReference type="EMBL" id="CAB4701538.1"/>
    </source>
</evidence>
<dbReference type="EMBL" id="CAFAAV010000059">
    <property type="protein sequence ID" value="CAB4814871.1"/>
    <property type="molecule type" value="Genomic_DNA"/>
</dbReference>
<proteinExistence type="inferred from homology"/>
<keyword evidence="7 8" id="KW-0472">Membrane</keyword>
<evidence type="ECO:0000256" key="2">
    <source>
        <dbReference type="ARBA" id="ARBA00007362"/>
    </source>
</evidence>
<dbReference type="EMBL" id="CAESGF010000008">
    <property type="protein sequence ID" value="CAB4363923.1"/>
    <property type="molecule type" value="Genomic_DNA"/>
</dbReference>
<evidence type="ECO:0000313" key="13">
    <source>
        <dbReference type="EMBL" id="CAB4853573.1"/>
    </source>
</evidence>
<reference evidence="13" key="1">
    <citation type="submission" date="2020-05" db="EMBL/GenBank/DDBJ databases">
        <authorList>
            <person name="Chiriac C."/>
            <person name="Salcher M."/>
            <person name="Ghai R."/>
            <person name="Kavagutti S V."/>
        </authorList>
    </citation>
    <scope>NUCLEOTIDE SEQUENCE</scope>
</reference>
<evidence type="ECO:0000313" key="12">
    <source>
        <dbReference type="EMBL" id="CAB4814871.1"/>
    </source>
</evidence>
<feature type="transmembrane region" description="Helical" evidence="8">
    <location>
        <begin position="75"/>
        <end position="96"/>
    </location>
</feature>
<feature type="transmembrane region" description="Helical" evidence="8">
    <location>
        <begin position="182"/>
        <end position="204"/>
    </location>
</feature>
<feature type="domain" description="EamA" evidence="9">
    <location>
        <begin position="11"/>
        <end position="147"/>
    </location>
</feature>
<evidence type="ECO:0000256" key="1">
    <source>
        <dbReference type="ARBA" id="ARBA00004651"/>
    </source>
</evidence>
<dbReference type="InterPro" id="IPR037185">
    <property type="entry name" value="EmrE-like"/>
</dbReference>
<keyword evidence="3" id="KW-0813">Transport</keyword>
<dbReference type="PANTHER" id="PTHR22911">
    <property type="entry name" value="ACYL-MALONYL CONDENSING ENZYME-RELATED"/>
    <property type="match status" value="1"/>
</dbReference>
<dbReference type="SUPFAM" id="SSF103481">
    <property type="entry name" value="Multidrug resistance efflux transporter EmrE"/>
    <property type="match status" value="2"/>
</dbReference>
<evidence type="ECO:0000256" key="8">
    <source>
        <dbReference type="SAM" id="Phobius"/>
    </source>
</evidence>
<evidence type="ECO:0000313" key="14">
    <source>
        <dbReference type="EMBL" id="CAB4937949.1"/>
    </source>
</evidence>
<evidence type="ECO:0000259" key="9">
    <source>
        <dbReference type="Pfam" id="PF00892"/>
    </source>
</evidence>
<dbReference type="EMBL" id="CAFBMT010000010">
    <property type="protein sequence ID" value="CAB4937949.1"/>
    <property type="molecule type" value="Genomic_DNA"/>
</dbReference>
<feature type="transmembrane region" description="Helical" evidence="8">
    <location>
        <begin position="153"/>
        <end position="170"/>
    </location>
</feature>
<evidence type="ECO:0000256" key="7">
    <source>
        <dbReference type="ARBA" id="ARBA00023136"/>
    </source>
</evidence>
<feature type="transmembrane region" description="Helical" evidence="8">
    <location>
        <begin position="216"/>
        <end position="237"/>
    </location>
</feature>
<dbReference type="EMBL" id="CAEZYF010000001">
    <property type="protein sequence ID" value="CAB4701538.1"/>
    <property type="molecule type" value="Genomic_DNA"/>
</dbReference>
<comment type="similarity">
    <text evidence="2">Belongs to the EamA transporter family.</text>
</comment>
<dbReference type="Pfam" id="PF00892">
    <property type="entry name" value="EamA"/>
    <property type="match status" value="2"/>
</dbReference>
<sequence>MHREPHHEQRNGIIVAVTTYSLWGLLTVYWKQLEHFDAFELIGWRIVASAVVMAAVLTFTHRWQNVIAVFRDRRLLLTVTITSLFLTVNWTSYVWAVVHDHVLETALGYFVAPLGTVMVGVIVLHEPLRLAQKVAIAFALTSVAVLTASYGRVPWLALAIAVSWTVYGYMKKQVPLSPVDSMAAETFVLVAPALVIAVALAGRVGSIPHSASNGQLAFAICTGLATAGPLILFAFAAHRVPLTIIGPMQYIVPTMNFLIGWLIYDEAMPADRLIGFALVWIGLIVLTVESLVRARRLRVT</sequence>
<evidence type="ECO:0000256" key="5">
    <source>
        <dbReference type="ARBA" id="ARBA00022692"/>
    </source>
</evidence>
<evidence type="ECO:0000256" key="4">
    <source>
        <dbReference type="ARBA" id="ARBA00022475"/>
    </source>
</evidence>
<evidence type="ECO:0000313" key="15">
    <source>
        <dbReference type="EMBL" id="CAB4993384.1"/>
    </source>
</evidence>
<feature type="transmembrane region" description="Helical" evidence="8">
    <location>
        <begin position="270"/>
        <end position="292"/>
    </location>
</feature>
<dbReference type="EMBL" id="CAFBOL010000040">
    <property type="protein sequence ID" value="CAB4993384.1"/>
    <property type="molecule type" value="Genomic_DNA"/>
</dbReference>
<keyword evidence="4" id="KW-1003">Cell membrane</keyword>
<evidence type="ECO:0000256" key="6">
    <source>
        <dbReference type="ARBA" id="ARBA00022989"/>
    </source>
</evidence>
<dbReference type="InterPro" id="IPR004626">
    <property type="entry name" value="RarD"/>
</dbReference>
<protein>
    <submittedName>
        <fullName evidence="13">Unannotated protein</fullName>
    </submittedName>
</protein>
<feature type="transmembrane region" description="Helical" evidence="8">
    <location>
        <begin position="42"/>
        <end position="63"/>
    </location>
</feature>
<gene>
    <name evidence="11" type="ORF">UFOPK2656_00089</name>
    <name evidence="12" type="ORF">UFOPK3099_00992</name>
    <name evidence="13" type="ORF">UFOPK3267_03105</name>
    <name evidence="14" type="ORF">UFOPK3651_01939</name>
    <name evidence="15" type="ORF">UFOPK3931_01620</name>
    <name evidence="10" type="ORF">UFOPK4189_01693</name>
</gene>
<feature type="transmembrane region" description="Helical" evidence="8">
    <location>
        <begin position="102"/>
        <end position="123"/>
    </location>
</feature>
<keyword evidence="5 8" id="KW-0812">Transmembrane</keyword>
<dbReference type="InterPro" id="IPR000620">
    <property type="entry name" value="EamA_dom"/>
</dbReference>
<comment type="subcellular location">
    <subcellularLocation>
        <location evidence="1">Cell membrane</location>
        <topology evidence="1">Multi-pass membrane protein</topology>
    </subcellularLocation>
</comment>
<dbReference type="AlphaFoldDB" id="A0A6J7CDX1"/>
<feature type="transmembrane region" description="Helical" evidence="8">
    <location>
        <begin position="12"/>
        <end position="30"/>
    </location>
</feature>
<evidence type="ECO:0000313" key="10">
    <source>
        <dbReference type="EMBL" id="CAB4363923.1"/>
    </source>
</evidence>
<accession>A0A6J7CDX1</accession>
<evidence type="ECO:0000256" key="3">
    <source>
        <dbReference type="ARBA" id="ARBA00022448"/>
    </source>
</evidence>
<dbReference type="EMBL" id="CAFBIY010000284">
    <property type="protein sequence ID" value="CAB4853573.1"/>
    <property type="molecule type" value="Genomic_DNA"/>
</dbReference>
<feature type="domain" description="EamA" evidence="9">
    <location>
        <begin position="155"/>
        <end position="287"/>
    </location>
</feature>
<keyword evidence="6 8" id="KW-1133">Transmembrane helix</keyword>
<dbReference type="PANTHER" id="PTHR22911:SF137">
    <property type="entry name" value="SOLUTE CARRIER FAMILY 35 MEMBER G2-RELATED"/>
    <property type="match status" value="1"/>
</dbReference>
<organism evidence="13">
    <name type="scientific">freshwater metagenome</name>
    <dbReference type="NCBI Taxonomy" id="449393"/>
    <lineage>
        <taxon>unclassified sequences</taxon>
        <taxon>metagenomes</taxon>
        <taxon>ecological metagenomes</taxon>
    </lineage>
</organism>
<dbReference type="NCBIfam" id="TIGR00688">
    <property type="entry name" value="rarD"/>
    <property type="match status" value="1"/>
</dbReference>
<dbReference type="GO" id="GO:0005886">
    <property type="term" value="C:plasma membrane"/>
    <property type="evidence" value="ECO:0007669"/>
    <property type="project" value="UniProtKB-SubCell"/>
</dbReference>
<name>A0A6J7CDX1_9ZZZZ</name>